<dbReference type="PANTHER" id="PTHR12372:SF7">
    <property type="entry name" value="PROTEIN PECANEX"/>
    <property type="match status" value="1"/>
</dbReference>
<feature type="region of interest" description="Disordered" evidence="7">
    <location>
        <begin position="157"/>
        <end position="186"/>
    </location>
</feature>
<keyword evidence="3 6" id="KW-0812">Transmembrane</keyword>
<feature type="transmembrane region" description="Helical" evidence="6">
    <location>
        <begin position="1404"/>
        <end position="1423"/>
    </location>
</feature>
<feature type="region of interest" description="Disordered" evidence="7">
    <location>
        <begin position="1201"/>
        <end position="1227"/>
    </location>
</feature>
<feature type="transmembrane region" description="Helical" evidence="6">
    <location>
        <begin position="1435"/>
        <end position="1451"/>
    </location>
</feature>
<dbReference type="GO" id="GO:0016020">
    <property type="term" value="C:membrane"/>
    <property type="evidence" value="ECO:0007669"/>
    <property type="project" value="UniProtKB-SubCell"/>
</dbReference>
<dbReference type="PANTHER" id="PTHR12372">
    <property type="entry name" value="PECANEX"/>
    <property type="match status" value="1"/>
</dbReference>
<feature type="compositionally biased region" description="Low complexity" evidence="7">
    <location>
        <begin position="722"/>
        <end position="733"/>
    </location>
</feature>
<feature type="compositionally biased region" description="Basic residues" evidence="7">
    <location>
        <begin position="1201"/>
        <end position="1216"/>
    </location>
</feature>
<feature type="transmembrane region" description="Helical" evidence="6">
    <location>
        <begin position="1534"/>
        <end position="1557"/>
    </location>
</feature>
<feature type="transmembrane region" description="Helical" evidence="6">
    <location>
        <begin position="1097"/>
        <end position="1117"/>
    </location>
</feature>
<feature type="transmembrane region" description="Helical" evidence="6">
    <location>
        <begin position="963"/>
        <end position="984"/>
    </location>
</feature>
<feature type="region of interest" description="Disordered" evidence="7">
    <location>
        <begin position="686"/>
        <end position="733"/>
    </location>
</feature>
<dbReference type="Pfam" id="PF05041">
    <property type="entry name" value="Pecanex_C"/>
    <property type="match status" value="1"/>
</dbReference>
<feature type="region of interest" description="Disordered" evidence="7">
    <location>
        <begin position="100"/>
        <end position="127"/>
    </location>
</feature>
<dbReference type="InterPro" id="IPR039797">
    <property type="entry name" value="Pecanex"/>
</dbReference>
<proteinExistence type="inferred from homology"/>
<sequence length="2465" mass="272055">LPTSVVAWVSYTCTVTFVVACILFLTHWLHKEFDKYEPISISNGGNIIMTDQENGSQSSKEMHCEIAARPCPSPEEIEEQCRRIGMAGLYIADLNPQPGTSFTSTNSNIPNPEHQNSSVLGGKSDFHKSAAAPNALSSFSQQSHGSNLPESVISADAGEASSSFPSRSLPRHQSDPTETFLSRADAYRVGEAPRSLPEIEVPRLHFAPLPAPGSNATAFREHFRRCVHRFTSDVNAFRSRSSSSRLSIQNPPRSIRFRRCWSSHNWRRFRHASPLRSRTLPQHPGRANCSRSGGDLSTCSCDLPEAVEADKAGDSGGLKSPLDGDTASYTVNSPLLSSRISSPTGKIDDKAVAGVDVGGEWLCLILLTSDHHSESSNALRPTDAVTVGVHSAGAPLATEVRNSSCEELRPFSLLTSPPPSFSVCFTAATQVRFDPVRLRQHSISSGRRRLQVSRRRRAIYVSSCSPRPCRGTQTVENFFPYPSTSRLSTEAREEEESKGEAVERDRQCRVPCVGVVVGRQDRSVRHKILFSHLRLPAFPPGVNSLDHAYSSPIRNNLLPRSDAGVIRTGESSISTAAGMSDRNSLLEPAVPTTTVSTVQAPVSSDRTLSLELQSGSIPRGLQQSASSTSIYELAKEPPENGRRHRLRSLSPSSMHFYTFCTKNSAKRSRGDRDSIECGRATSLEIKASSTESGSKGDRQPSSSASMYRLVREPPRPLSSGHSNRTLLTSNNDNDNNIYASASEWTSAAASQSSHVATTDAAGNTTAVAATVLSTTDASANKVGLNSHFFSFFVALASSSGGSGGGGFASSVGGVSATASREMIADASPSSALPVAFRFSAHRPRGGQPGGRKGVRGGGRRRQCTIAYRVRLFPFWRHRFLIKFDRLQLSALFDRKPTFSEVCATLVLTTLVSLLSSLLLSSGAFHNFSLSVFCCVIAGCHYSLIKSVQPDPASPRHGFNRLIVYSRSLVFCLLTGLFALSLLLIPSADSGHTIVDVCPANFHFVQRRVATWSSSDFVAYHLPPSPPLMLYGWKLEALWMVCLLKDVCGYLLLAFPLIFLFGLVPQVNTLVSNVLEQVDMHVFGASGSVNLPSVVVSVGRSCVVIGLGFGFCYAAVVNRNPQDIYFSSFWGLYLALCFLLSRTPSDVDIIRLLFIHITATNNGNKSLPSTSPSSPLRHLLQRVSQCFQNLFFVRTSLESAHRRRQRHQKQRSRKLKKVTSVTSYGRRSGDEEYETTSWSLVASRRQGRQSQPSLWPMEACGDAERSLSLQLSSSLTPPPLPRVTTPDLLVPSSFDDGLADGRPDFWFLLSDKIDDDFMTMGCESGSGRQSLGSVHSANNLQLPPSRCRRASSSVLSPVPEGVSPPPSPPPPFSTVAGIDTSSSDIHDPLPGRIVAAMLVRIRNDLLLLIIWAILGFAVHVSTVFTVPTLQPTLPRLFTWLLIVWGFALHYLWPQLRKPFPWLLLARPVCPPAADGRVTAFEIVYHWCHWLEKFFLVPAVTMATATKALIPLGVKFGNVTSNDHFHFPIPDIEWNLFYSGSVFITGATIILLVTSMKLLRHGFSGATRMFLNSFFAEVLFTCDFPGLSETFPTDIFAFTYSPFWHCRFQVAELWNKLSFVYIYIAPFQASWGSICHAVAQLASIPRILYSIKKETRSKFITGRLPSAPLEPFVASVFFITSYARPIRFWEATQKIHRIESTNTSLFSQLRGVSFEQVTANLNAIFYEHIARCLQQRLAGDIALGRWSGGNVQAGDIFILASEELHFLLHIIEIGNGLVTFQIRGLEFAGTYCHEQESNGLSEPQLGDRDFCCCTLHRLPTALLSPNSAIRLRWLAWQFVHTPYTIEGYRLIDHSAATSLQVIDFRKIVLALFIQCLLYFTARLPNLSSRLQLFSAELTERFVGENKADLDPVFSKIFDEDFDESVSGVTRAAFIRVYAEWIRYCLSKCPENKSVDASDESDLMTLCYAISLLGRRCLGGVSGHLNNALETFLHYLHDVFKGDVQISAKDDWVFADVELLRVVVTPAMRVALKLYQDHFTWNPLSTNRELYRAIWSTTQTVVICHETDPQWRSAVLNDAERLFSFRRIDSGTTQQCFRFIMMNKQTLSFQVIKLNSECVRGFWAGQLREQIFLRNNNAERGSIQHAKHVLRNLINSSCDQPVGYPIYVSPLITSFAESHLQYCQVACPNFSIPGLVRSLWGLQDRIKQYCRRSYRCGGGGGSNDVELHRLQSSKFSIHRSTCQQQKQHRQLCHQNTQNRPFSAGHHHHQLRLGHLSNPHSRTRQQGAGEGECGSTTSSLLLAAGGSELASWCAEVVVNVGATTTTGPPLPLPPSSGASSVPRLTSGSGVTSTTLSTAVVHHADSACRRVRIVDPGQILNDRLLKLEWPSHSLLAKCVPQSACPLSSLMGAEGILVHRWTPSNIDPRKRSFCHRNIALITFPEGPITLEGHCVAIWEDLGLEYLPPPNA</sequence>
<feature type="transmembrane region" description="Helical" evidence="6">
    <location>
        <begin position="1123"/>
        <end position="1140"/>
    </location>
</feature>
<evidence type="ECO:0000256" key="2">
    <source>
        <dbReference type="ARBA" id="ARBA00010170"/>
    </source>
</evidence>
<feature type="compositionally biased region" description="Pro residues" evidence="7">
    <location>
        <begin position="1361"/>
        <end position="1371"/>
    </location>
</feature>
<reference evidence="9" key="1">
    <citation type="submission" date="2016-04" db="UniProtKB">
        <authorList>
            <consortium name="WormBaseParasite"/>
        </authorList>
    </citation>
    <scope>IDENTIFICATION</scope>
</reference>
<evidence type="ECO:0000256" key="5">
    <source>
        <dbReference type="ARBA" id="ARBA00023136"/>
    </source>
</evidence>
<keyword evidence="5 6" id="KW-0472">Membrane</keyword>
<evidence type="ECO:0000256" key="7">
    <source>
        <dbReference type="SAM" id="MobiDB-lite"/>
    </source>
</evidence>
<feature type="compositionally biased region" description="Low complexity" evidence="7">
    <location>
        <begin position="2331"/>
        <end position="2344"/>
    </location>
</feature>
<feature type="transmembrane region" description="Helical" evidence="6">
    <location>
        <begin position="1492"/>
        <end position="1514"/>
    </location>
</feature>
<feature type="region of interest" description="Disordered" evidence="7">
    <location>
        <begin position="2321"/>
        <end position="2344"/>
    </location>
</feature>
<feature type="compositionally biased region" description="Polar residues" evidence="7">
    <location>
        <begin position="687"/>
        <end position="705"/>
    </location>
</feature>
<feature type="transmembrane region" description="Helical" evidence="6">
    <location>
        <begin position="6"/>
        <end position="25"/>
    </location>
</feature>
<keyword evidence="4 6" id="KW-1133">Transmembrane helix</keyword>
<feature type="compositionally biased region" description="Polar residues" evidence="7">
    <location>
        <begin position="100"/>
        <end position="119"/>
    </location>
</feature>
<feature type="transmembrane region" description="Helical" evidence="6">
    <location>
        <begin position="898"/>
        <end position="918"/>
    </location>
</feature>
<comment type="subcellular location">
    <subcellularLocation>
        <location evidence="1 6">Membrane</location>
        <topology evidence="1 6">Multi-pass membrane protein</topology>
    </subcellularLocation>
</comment>
<evidence type="ECO:0000256" key="6">
    <source>
        <dbReference type="RuleBase" id="RU367089"/>
    </source>
</evidence>
<protein>
    <recommendedName>
        <fullName evidence="6">Pecanex-like protein</fullName>
    </recommendedName>
</protein>
<name>A0A0R3W1T0_TAEAS</name>
<dbReference type="InterPro" id="IPR007735">
    <property type="entry name" value="Pecanex_C"/>
</dbReference>
<evidence type="ECO:0000313" key="9">
    <source>
        <dbReference type="WBParaSite" id="TASK_0000371501-mRNA-1"/>
    </source>
</evidence>
<feature type="compositionally biased region" description="Low complexity" evidence="7">
    <location>
        <begin position="1350"/>
        <end position="1360"/>
    </location>
</feature>
<feature type="transmembrane region" description="Helical" evidence="6">
    <location>
        <begin position="1036"/>
        <end position="1063"/>
    </location>
</feature>
<comment type="similarity">
    <text evidence="2 6">Belongs to the pecanex family.</text>
</comment>
<feature type="domain" description="Pecanex C-terminal" evidence="8">
    <location>
        <begin position="1953"/>
        <end position="2176"/>
    </location>
</feature>
<evidence type="ECO:0000256" key="3">
    <source>
        <dbReference type="ARBA" id="ARBA00022692"/>
    </source>
</evidence>
<evidence type="ECO:0000256" key="4">
    <source>
        <dbReference type="ARBA" id="ARBA00022989"/>
    </source>
</evidence>
<feature type="transmembrane region" description="Helical" evidence="6">
    <location>
        <begin position="924"/>
        <end position="943"/>
    </location>
</feature>
<accession>A0A0R3W1T0</accession>
<evidence type="ECO:0000259" key="8">
    <source>
        <dbReference type="Pfam" id="PF05041"/>
    </source>
</evidence>
<dbReference type="WBParaSite" id="TASK_0000371501-mRNA-1">
    <property type="protein sequence ID" value="TASK_0000371501-mRNA-1"/>
    <property type="gene ID" value="TASK_0000371501"/>
</dbReference>
<organism evidence="9">
    <name type="scientific">Taenia asiatica</name>
    <name type="common">Asian tapeworm</name>
    <dbReference type="NCBI Taxonomy" id="60517"/>
    <lineage>
        <taxon>Eukaryota</taxon>
        <taxon>Metazoa</taxon>
        <taxon>Spiralia</taxon>
        <taxon>Lophotrochozoa</taxon>
        <taxon>Platyhelminthes</taxon>
        <taxon>Cestoda</taxon>
        <taxon>Eucestoda</taxon>
        <taxon>Cyclophyllidea</taxon>
        <taxon>Taeniidae</taxon>
        <taxon>Taenia</taxon>
    </lineage>
</organism>
<evidence type="ECO:0000256" key="1">
    <source>
        <dbReference type="ARBA" id="ARBA00004141"/>
    </source>
</evidence>
<feature type="region of interest" description="Disordered" evidence="7">
    <location>
        <begin position="1349"/>
        <end position="1372"/>
    </location>
</feature>